<evidence type="ECO:0000313" key="3">
    <source>
        <dbReference type="Proteomes" id="UP000799767"/>
    </source>
</evidence>
<evidence type="ECO:0000313" key="2">
    <source>
        <dbReference type="EMBL" id="KAF2479083.1"/>
    </source>
</evidence>
<accession>A0A6A6PHL2</accession>
<dbReference type="Proteomes" id="UP000799767">
    <property type="component" value="Unassembled WGS sequence"/>
</dbReference>
<sequence>MCIRQHYPCFSAALVTITLARPMPSTSSRRHVKKHAPQYEAVPSRSELPLSDNSDPTPCAWTGQIPQPTPLLLNASNKTPFRTFRVSNRSSTEASANSGQNSKRCERQANT</sequence>
<name>A0A6A6PHL2_9PEZI</name>
<gene>
    <name evidence="2" type="ORF">BDY17DRAFT_304954</name>
</gene>
<evidence type="ECO:0000256" key="1">
    <source>
        <dbReference type="SAM" id="MobiDB-lite"/>
    </source>
</evidence>
<keyword evidence="3" id="KW-1185">Reference proteome</keyword>
<feature type="compositionally biased region" description="Polar residues" evidence="1">
    <location>
        <begin position="83"/>
        <end position="102"/>
    </location>
</feature>
<feature type="region of interest" description="Disordered" evidence="1">
    <location>
        <begin position="24"/>
        <end position="59"/>
    </location>
</feature>
<dbReference type="GeneID" id="54475795"/>
<organism evidence="2 3">
    <name type="scientific">Neohortaea acidophila</name>
    <dbReference type="NCBI Taxonomy" id="245834"/>
    <lineage>
        <taxon>Eukaryota</taxon>
        <taxon>Fungi</taxon>
        <taxon>Dikarya</taxon>
        <taxon>Ascomycota</taxon>
        <taxon>Pezizomycotina</taxon>
        <taxon>Dothideomycetes</taxon>
        <taxon>Dothideomycetidae</taxon>
        <taxon>Mycosphaerellales</taxon>
        <taxon>Teratosphaeriaceae</taxon>
        <taxon>Neohortaea</taxon>
    </lineage>
</organism>
<reference evidence="2" key="1">
    <citation type="journal article" date="2020" name="Stud. Mycol.">
        <title>101 Dothideomycetes genomes: a test case for predicting lifestyles and emergence of pathogens.</title>
        <authorList>
            <person name="Haridas S."/>
            <person name="Albert R."/>
            <person name="Binder M."/>
            <person name="Bloem J."/>
            <person name="Labutti K."/>
            <person name="Salamov A."/>
            <person name="Andreopoulos B."/>
            <person name="Baker S."/>
            <person name="Barry K."/>
            <person name="Bills G."/>
            <person name="Bluhm B."/>
            <person name="Cannon C."/>
            <person name="Castanera R."/>
            <person name="Culley D."/>
            <person name="Daum C."/>
            <person name="Ezra D."/>
            <person name="Gonzalez J."/>
            <person name="Henrissat B."/>
            <person name="Kuo A."/>
            <person name="Liang C."/>
            <person name="Lipzen A."/>
            <person name="Lutzoni F."/>
            <person name="Magnuson J."/>
            <person name="Mondo S."/>
            <person name="Nolan M."/>
            <person name="Ohm R."/>
            <person name="Pangilinan J."/>
            <person name="Park H.-J."/>
            <person name="Ramirez L."/>
            <person name="Alfaro M."/>
            <person name="Sun H."/>
            <person name="Tritt A."/>
            <person name="Yoshinaga Y."/>
            <person name="Zwiers L.-H."/>
            <person name="Turgeon B."/>
            <person name="Goodwin S."/>
            <person name="Spatafora J."/>
            <person name="Crous P."/>
            <person name="Grigoriev I."/>
        </authorList>
    </citation>
    <scope>NUCLEOTIDE SEQUENCE</scope>
    <source>
        <strain evidence="2">CBS 113389</strain>
    </source>
</reference>
<proteinExistence type="predicted"/>
<dbReference type="AlphaFoldDB" id="A0A6A6PHL2"/>
<dbReference type="EMBL" id="MU001642">
    <property type="protein sequence ID" value="KAF2479083.1"/>
    <property type="molecule type" value="Genomic_DNA"/>
</dbReference>
<protein>
    <submittedName>
        <fullName evidence="2">Uncharacterized protein</fullName>
    </submittedName>
</protein>
<dbReference type="RefSeq" id="XP_033585653.1">
    <property type="nucleotide sequence ID" value="XM_033734793.1"/>
</dbReference>
<feature type="region of interest" description="Disordered" evidence="1">
    <location>
        <begin position="83"/>
        <end position="111"/>
    </location>
</feature>